<feature type="transmembrane region" description="Helical" evidence="1">
    <location>
        <begin position="46"/>
        <end position="67"/>
    </location>
</feature>
<keyword evidence="1" id="KW-0472">Membrane</keyword>
<keyword evidence="1" id="KW-0812">Transmembrane</keyword>
<feature type="transmembrane region" description="Helical" evidence="1">
    <location>
        <begin position="20"/>
        <end position="40"/>
    </location>
</feature>
<name>A0A7H0FVM8_9GAMM</name>
<dbReference type="Proteomes" id="UP000516018">
    <property type="component" value="Chromosome"/>
</dbReference>
<dbReference type="RefSeq" id="WP_187711537.1">
    <property type="nucleotide sequence ID" value="NZ_CP060820.1"/>
</dbReference>
<sequence>MRSTLSTGRYEVVAPAGKAIAIAAAGIGAGLAAIALLAVIPEAMRAQSVAWAAALGLVPIIALFCCLARRRSVTLEADVLVIRAGMHTRRVKASRLELERARILDLEERPELLPGRGTFGASLPDYQTGWFRTRQWGKGFYLLTDRRRVLWLPEHGGPHLLLSVRQPQALLAALNAMVPRTYSG</sequence>
<organism evidence="2 3">
    <name type="scientific">Agrilutibacter terrestris</name>
    <dbReference type="NCBI Taxonomy" id="2865112"/>
    <lineage>
        <taxon>Bacteria</taxon>
        <taxon>Pseudomonadati</taxon>
        <taxon>Pseudomonadota</taxon>
        <taxon>Gammaproteobacteria</taxon>
        <taxon>Lysobacterales</taxon>
        <taxon>Lysobacteraceae</taxon>
        <taxon>Agrilutibacter</taxon>
    </lineage>
</organism>
<evidence type="ECO:0008006" key="4">
    <source>
        <dbReference type="Google" id="ProtNLM"/>
    </source>
</evidence>
<keyword evidence="3" id="KW-1185">Reference proteome</keyword>
<gene>
    <name evidence="2" type="ORF">H8B22_11400</name>
</gene>
<evidence type="ECO:0000313" key="2">
    <source>
        <dbReference type="EMBL" id="QNP40094.1"/>
    </source>
</evidence>
<protein>
    <recommendedName>
        <fullName evidence="4">Bacterial Pleckstrin homology domain-containing protein</fullName>
    </recommendedName>
</protein>
<proteinExistence type="predicted"/>
<dbReference type="EMBL" id="CP060820">
    <property type="protein sequence ID" value="QNP40094.1"/>
    <property type="molecule type" value="Genomic_DNA"/>
</dbReference>
<evidence type="ECO:0000313" key="3">
    <source>
        <dbReference type="Proteomes" id="UP000516018"/>
    </source>
</evidence>
<reference evidence="2 3" key="1">
    <citation type="submission" date="2020-08" db="EMBL/GenBank/DDBJ databases">
        <title>Lysobacter sp. II4 sp. nov., isolated from soil.</title>
        <authorList>
            <person name="Woo C.Y."/>
            <person name="Kim J."/>
        </authorList>
    </citation>
    <scope>NUCLEOTIDE SEQUENCE [LARGE SCALE GENOMIC DNA]</scope>
    <source>
        <strain evidence="2 3">II4</strain>
    </source>
</reference>
<evidence type="ECO:0000256" key="1">
    <source>
        <dbReference type="SAM" id="Phobius"/>
    </source>
</evidence>
<keyword evidence="1" id="KW-1133">Transmembrane helix</keyword>
<dbReference type="KEGG" id="lsx:H8B22_11400"/>
<dbReference type="AlphaFoldDB" id="A0A7H0FVM8"/>
<accession>A0A7H0FVM8</accession>